<accession>A0A542BQP0</accession>
<organism evidence="1">
    <name type="scientific">Serratia fonticola</name>
    <dbReference type="NCBI Taxonomy" id="47917"/>
    <lineage>
        <taxon>Bacteria</taxon>
        <taxon>Pseudomonadati</taxon>
        <taxon>Pseudomonadota</taxon>
        <taxon>Gammaproteobacteria</taxon>
        <taxon>Enterobacterales</taxon>
        <taxon>Yersiniaceae</taxon>
        <taxon>Serratia</taxon>
    </lineage>
</organism>
<dbReference type="AlphaFoldDB" id="A0A542BQP0"/>
<protein>
    <submittedName>
        <fullName evidence="1">Uncharacterized protein</fullName>
    </submittedName>
</protein>
<dbReference type="EMBL" id="VISQ01000001">
    <property type="protein sequence ID" value="TVZ71585.1"/>
    <property type="molecule type" value="Genomic_DNA"/>
</dbReference>
<sequence length="46" mass="5347">MKTHIYGIAFIFPSLCPRGRNYPIFVFIRRFSSLLVLPETLFDKAA</sequence>
<evidence type="ECO:0000313" key="1">
    <source>
        <dbReference type="EMBL" id="TVZ71585.1"/>
    </source>
</evidence>
<comment type="caution">
    <text evidence="1">The sequence shown here is derived from an EMBL/GenBank/DDBJ whole genome shotgun (WGS) entry which is preliminary data.</text>
</comment>
<reference evidence="1" key="2">
    <citation type="submission" date="2019-08" db="EMBL/GenBank/DDBJ databases">
        <title>Investigation of anaerobic lignin degradation for improved lignocellulosic biofuels.</title>
        <authorList>
            <person name="Deangelis K.PhD."/>
        </authorList>
    </citation>
    <scope>NUCLEOTIDE SEQUENCE [LARGE SCALE GENOMIC DNA]</scope>
    <source>
        <strain evidence="1">128R</strain>
    </source>
</reference>
<name>A0A542BQP0_SERFO</name>
<proteinExistence type="predicted"/>
<gene>
    <name evidence="1" type="ORF">FHU10_4217</name>
</gene>
<reference evidence="1" key="1">
    <citation type="submission" date="2019-06" db="EMBL/GenBank/DDBJ databases">
        <authorList>
            <person name="Deangelis K."/>
            <person name="Huntemann M."/>
            <person name="Clum A."/>
            <person name="Pillay M."/>
            <person name="Palaniappan K."/>
            <person name="Varghese N."/>
            <person name="Mikhailova N."/>
            <person name="Stamatis D."/>
            <person name="Reddy T."/>
            <person name="Daum C."/>
            <person name="Shapiro N."/>
            <person name="Ivanova N."/>
            <person name="Kyrpides N."/>
            <person name="Woyke T."/>
        </authorList>
    </citation>
    <scope>NUCLEOTIDE SEQUENCE [LARGE SCALE GENOMIC DNA]</scope>
    <source>
        <strain evidence="1">128R</strain>
    </source>
</reference>